<dbReference type="EMBL" id="JBHUDJ010000014">
    <property type="protein sequence ID" value="MFD1588741.1"/>
    <property type="molecule type" value="Genomic_DNA"/>
</dbReference>
<dbReference type="AlphaFoldDB" id="A0ABD6CFD0"/>
<protein>
    <submittedName>
        <fullName evidence="2">Uncharacterized protein</fullName>
    </submittedName>
</protein>
<name>A0ABD6CFD0_9EURY</name>
<evidence type="ECO:0000313" key="3">
    <source>
        <dbReference type="Proteomes" id="UP001597119"/>
    </source>
</evidence>
<sequence length="474" mass="51580">MKSGMLVVVLVSLSVSSPILTGLGAAEPAGTNATALGGDGPETAVNVSQLADSDRIRYELTMASTAGLERLTVFVGSSGRVVTATGLESEARGQRTRLAWTGESDRVRLVVETGRTGTAGGTESGESFNGEDWSLGSVPFVQVQWRAVGSSTVRHARPLGEPVGALEDDSVGIYGDRYALLGETTERTRTVDGQRIRLVSPTGTELDPDRDRLLSVLATASRQLAVGDRDDEVLLLALPDPARRGGESFPIRDEGWVSANEPVDTPNSVWLHEYVHTRQSFRLADDMQWFREASAEYYAARLAYEQGLASEQELHDHIDGRGIDAALTDSSTWDNSRVPYRKGARVLALVDENVRASTDGERSLEDVFRRLNEHEGTVSYTDFKRIVAAVAGHSMDAWLDRYVAGTRPVASFYDHDSERAGPFAPIEETMQRGGSALVFFVVATAFSIVASVPLYTFLRRFDPDALRSRPPRVS</sequence>
<feature type="transmembrane region" description="Helical" evidence="1">
    <location>
        <begin position="436"/>
        <end position="458"/>
    </location>
</feature>
<keyword evidence="1" id="KW-1133">Transmembrane helix</keyword>
<keyword evidence="1" id="KW-0472">Membrane</keyword>
<accession>A0ABD6CFD0</accession>
<dbReference type="InterPro" id="IPR027268">
    <property type="entry name" value="Peptidase_M4/M1_CTD_sf"/>
</dbReference>
<reference evidence="2 3" key="1">
    <citation type="journal article" date="2019" name="Int. J. Syst. Evol. Microbiol.">
        <title>The Global Catalogue of Microorganisms (GCM) 10K type strain sequencing project: providing services to taxonomists for standard genome sequencing and annotation.</title>
        <authorList>
            <consortium name="The Broad Institute Genomics Platform"/>
            <consortium name="The Broad Institute Genome Sequencing Center for Infectious Disease"/>
            <person name="Wu L."/>
            <person name="Ma J."/>
        </authorList>
    </citation>
    <scope>NUCLEOTIDE SEQUENCE [LARGE SCALE GENOMIC DNA]</scope>
    <source>
        <strain evidence="2 3">CGMCC 1.12125</strain>
    </source>
</reference>
<comment type="caution">
    <text evidence="2">The sequence shown here is derived from an EMBL/GenBank/DDBJ whole genome shotgun (WGS) entry which is preliminary data.</text>
</comment>
<keyword evidence="1" id="KW-0812">Transmembrane</keyword>
<evidence type="ECO:0000256" key="1">
    <source>
        <dbReference type="SAM" id="Phobius"/>
    </source>
</evidence>
<dbReference type="RefSeq" id="WP_247378398.1">
    <property type="nucleotide sequence ID" value="NZ_JALLGV010000005.1"/>
</dbReference>
<organism evidence="2 3">
    <name type="scientific">Halorientalis brevis</name>
    <dbReference type="NCBI Taxonomy" id="1126241"/>
    <lineage>
        <taxon>Archaea</taxon>
        <taxon>Methanobacteriati</taxon>
        <taxon>Methanobacteriota</taxon>
        <taxon>Stenosarchaea group</taxon>
        <taxon>Halobacteria</taxon>
        <taxon>Halobacteriales</taxon>
        <taxon>Haloarculaceae</taxon>
        <taxon>Halorientalis</taxon>
    </lineage>
</organism>
<dbReference type="Proteomes" id="UP001597119">
    <property type="component" value="Unassembled WGS sequence"/>
</dbReference>
<gene>
    <name evidence="2" type="ORF">ACFR9U_17315</name>
</gene>
<dbReference type="Gene3D" id="1.10.390.10">
    <property type="entry name" value="Neutral Protease Domain 2"/>
    <property type="match status" value="1"/>
</dbReference>
<keyword evidence="3" id="KW-1185">Reference proteome</keyword>
<proteinExistence type="predicted"/>
<evidence type="ECO:0000313" key="2">
    <source>
        <dbReference type="EMBL" id="MFD1588741.1"/>
    </source>
</evidence>